<dbReference type="VEuPathDB" id="CryptoDB:Vbra_22088"/>
<feature type="compositionally biased region" description="Basic and acidic residues" evidence="2">
    <location>
        <begin position="778"/>
        <end position="791"/>
    </location>
</feature>
<dbReference type="AlphaFoldDB" id="A0A0G4G9L1"/>
<sequence length="877" mass="101310">MDAQSHMSREPPPSGTAASTTAREAERRRQEEAAVYKGLMTSCRKLIEGYDAKKETPASWMDRFMDSRKRGQRAPPEEQEEEKTFLSQIFYGVLRYMPFLSILVEALLVKHTAGTAKADSTLYKIVSYLTIFRSDELGPRELANIIRPQHPPAMHCLLQFLFNAEELNDWVKREWARIYDLKYIEDDIIGGLQRRKPKFIPLLEELAEQATQVEQAEAEAQGEEAQGGLPRPPPIPPTEAVPFNLSKPKPRLLPAPFPVSREVKANPVNEKVLKRTSLQKIMRKAKTRRVEVGKKTLQKYLRQPPEGQMAGEGEAEKPALCNPPGLQTMERPSDKERIREEVEKERNAELTFAPKVGGEVPEFGEAEVRLNTAAILRADALYAKKKEKEVDILKRYAEDLRDSSEFYRWQAESRAKDAEARKTRIEQRKVEMHLSRENAIEAAENQRRMNELGAAKMREQSKIDAIRRERFLNSVLQARQSVARSIHEQRDRPRMAERKVAAAKASDAERAKRERREEWERKQKEEQREREQRNDVIRKIRAIERVSVVQTKPFDPTAASDHGLLDQMSLVELRERLALMKARDEELVKERREANVREKQDKAEQILQKAQSLSRVRALALQEATQRKTEERAERERERIREQERHEQAVVAAQKKIFDKREEQKAQQEKLATELREIAKKREFLGASREAVEAKVHEEQVKGAAREARQRQQRALINQAMVESVRAKDHTLRMQTREADMRAHKDIQDAYTHKMEDMRRQDEILKATLRSSIQAAHNEQKATEEHLKEKLASLQPYADTVKQRSIQKARERSKSPPRQDRGRRRMKDEVSIEQQAEDASARADAVPYLSTIEALRKAASKEMDMGAGREGEAVAVR</sequence>
<feature type="coiled-coil region" evidence="1">
    <location>
        <begin position="383"/>
        <end position="428"/>
    </location>
</feature>
<reference evidence="3 4" key="1">
    <citation type="submission" date="2014-11" db="EMBL/GenBank/DDBJ databases">
        <authorList>
            <person name="Zhu J."/>
            <person name="Qi W."/>
            <person name="Song R."/>
        </authorList>
    </citation>
    <scope>NUCLEOTIDE SEQUENCE [LARGE SCALE GENOMIC DNA]</scope>
</reference>
<feature type="region of interest" description="Disordered" evidence="2">
    <location>
        <begin position="211"/>
        <end position="247"/>
    </location>
</feature>
<dbReference type="OrthoDB" id="310506at2759"/>
<protein>
    <submittedName>
        <fullName evidence="3">Uncharacterized protein</fullName>
    </submittedName>
</protein>
<dbReference type="InParanoid" id="A0A0G4G9L1"/>
<dbReference type="Proteomes" id="UP000041254">
    <property type="component" value="Unassembled WGS sequence"/>
</dbReference>
<dbReference type="PANTHER" id="PTHR34649">
    <property type="entry name" value="CILIA- AND FLAGELLA-ASSOCIATED PROTEIN 99"/>
    <property type="match status" value="1"/>
</dbReference>
<organism evidence="3 4">
    <name type="scientific">Vitrella brassicaformis (strain CCMP3155)</name>
    <dbReference type="NCBI Taxonomy" id="1169540"/>
    <lineage>
        <taxon>Eukaryota</taxon>
        <taxon>Sar</taxon>
        <taxon>Alveolata</taxon>
        <taxon>Colpodellida</taxon>
        <taxon>Vitrellaceae</taxon>
        <taxon>Vitrella</taxon>
    </lineage>
</organism>
<dbReference type="PANTHER" id="PTHR34649:SF1">
    <property type="entry name" value="CILIA- AND FLAGELLA-ASSOCIATED PROTEIN 99"/>
    <property type="match status" value="1"/>
</dbReference>
<feature type="compositionally biased region" description="Basic and acidic residues" evidence="2">
    <location>
        <begin position="23"/>
        <end position="32"/>
    </location>
</feature>
<dbReference type="InterPro" id="IPR039341">
    <property type="entry name" value="CFAP99"/>
</dbReference>
<feature type="region of interest" description="Disordered" evidence="2">
    <location>
        <begin position="482"/>
        <end position="533"/>
    </location>
</feature>
<evidence type="ECO:0000313" key="4">
    <source>
        <dbReference type="Proteomes" id="UP000041254"/>
    </source>
</evidence>
<evidence type="ECO:0000256" key="2">
    <source>
        <dbReference type="SAM" id="MobiDB-lite"/>
    </source>
</evidence>
<keyword evidence="1" id="KW-0175">Coiled coil</keyword>
<feature type="compositionally biased region" description="Basic and acidic residues" evidence="2">
    <location>
        <begin position="485"/>
        <end position="533"/>
    </location>
</feature>
<gene>
    <name evidence="3" type="ORF">Vbra_22088</name>
</gene>
<feature type="region of interest" description="Disordered" evidence="2">
    <location>
        <begin position="1"/>
        <end position="32"/>
    </location>
</feature>
<feature type="coiled-coil region" evidence="1">
    <location>
        <begin position="570"/>
        <end position="681"/>
    </location>
</feature>
<dbReference type="STRING" id="1169540.A0A0G4G9L1"/>
<keyword evidence="4" id="KW-1185">Reference proteome</keyword>
<evidence type="ECO:0000313" key="3">
    <source>
        <dbReference type="EMBL" id="CEM25391.1"/>
    </source>
</evidence>
<evidence type="ECO:0000256" key="1">
    <source>
        <dbReference type="SAM" id="Coils"/>
    </source>
</evidence>
<dbReference type="EMBL" id="CDMY01000599">
    <property type="protein sequence ID" value="CEM25391.1"/>
    <property type="molecule type" value="Genomic_DNA"/>
</dbReference>
<proteinExistence type="predicted"/>
<feature type="compositionally biased region" description="Basic and acidic residues" evidence="2">
    <location>
        <begin position="808"/>
        <end position="830"/>
    </location>
</feature>
<feature type="region of interest" description="Disordered" evidence="2">
    <location>
        <begin position="775"/>
        <end position="844"/>
    </location>
</feature>
<feature type="region of interest" description="Disordered" evidence="2">
    <location>
        <begin position="304"/>
        <end position="336"/>
    </location>
</feature>
<dbReference type="OMA" id="VQDGRYC"/>
<feature type="compositionally biased region" description="Pro residues" evidence="2">
    <location>
        <begin position="230"/>
        <end position="239"/>
    </location>
</feature>
<name>A0A0G4G9L1_VITBC</name>
<accession>A0A0G4G9L1</accession>